<gene>
    <name evidence="2" type="ORF">CC86DRAFT_386871</name>
</gene>
<dbReference type="AlphaFoldDB" id="A0A6A6ZJH8"/>
<dbReference type="EMBL" id="MU006239">
    <property type="protein sequence ID" value="KAF2820829.1"/>
    <property type="molecule type" value="Genomic_DNA"/>
</dbReference>
<evidence type="ECO:0000313" key="3">
    <source>
        <dbReference type="Proteomes" id="UP000799424"/>
    </source>
</evidence>
<organism evidence="2 3">
    <name type="scientific">Ophiobolus disseminans</name>
    <dbReference type="NCBI Taxonomy" id="1469910"/>
    <lineage>
        <taxon>Eukaryota</taxon>
        <taxon>Fungi</taxon>
        <taxon>Dikarya</taxon>
        <taxon>Ascomycota</taxon>
        <taxon>Pezizomycotina</taxon>
        <taxon>Dothideomycetes</taxon>
        <taxon>Pleosporomycetidae</taxon>
        <taxon>Pleosporales</taxon>
        <taxon>Pleosporineae</taxon>
        <taxon>Phaeosphaeriaceae</taxon>
        <taxon>Ophiobolus</taxon>
    </lineage>
</organism>
<evidence type="ECO:0000313" key="2">
    <source>
        <dbReference type="EMBL" id="KAF2820829.1"/>
    </source>
</evidence>
<name>A0A6A6ZJH8_9PLEO</name>
<feature type="compositionally biased region" description="Polar residues" evidence="1">
    <location>
        <begin position="23"/>
        <end position="38"/>
    </location>
</feature>
<dbReference type="Proteomes" id="UP000799424">
    <property type="component" value="Unassembled WGS sequence"/>
</dbReference>
<proteinExistence type="predicted"/>
<accession>A0A6A6ZJH8</accession>
<evidence type="ECO:0000256" key="1">
    <source>
        <dbReference type="SAM" id="MobiDB-lite"/>
    </source>
</evidence>
<reference evidence="2" key="1">
    <citation type="journal article" date="2020" name="Stud. Mycol.">
        <title>101 Dothideomycetes genomes: a test case for predicting lifestyles and emergence of pathogens.</title>
        <authorList>
            <person name="Haridas S."/>
            <person name="Albert R."/>
            <person name="Binder M."/>
            <person name="Bloem J."/>
            <person name="Labutti K."/>
            <person name="Salamov A."/>
            <person name="Andreopoulos B."/>
            <person name="Baker S."/>
            <person name="Barry K."/>
            <person name="Bills G."/>
            <person name="Bluhm B."/>
            <person name="Cannon C."/>
            <person name="Castanera R."/>
            <person name="Culley D."/>
            <person name="Daum C."/>
            <person name="Ezra D."/>
            <person name="Gonzalez J."/>
            <person name="Henrissat B."/>
            <person name="Kuo A."/>
            <person name="Liang C."/>
            <person name="Lipzen A."/>
            <person name="Lutzoni F."/>
            <person name="Magnuson J."/>
            <person name="Mondo S."/>
            <person name="Nolan M."/>
            <person name="Ohm R."/>
            <person name="Pangilinan J."/>
            <person name="Park H.-J."/>
            <person name="Ramirez L."/>
            <person name="Alfaro M."/>
            <person name="Sun H."/>
            <person name="Tritt A."/>
            <person name="Yoshinaga Y."/>
            <person name="Zwiers L.-H."/>
            <person name="Turgeon B."/>
            <person name="Goodwin S."/>
            <person name="Spatafora J."/>
            <person name="Crous P."/>
            <person name="Grigoriev I."/>
        </authorList>
    </citation>
    <scope>NUCLEOTIDE SEQUENCE</scope>
    <source>
        <strain evidence="2">CBS 113818</strain>
    </source>
</reference>
<feature type="region of interest" description="Disordered" evidence="1">
    <location>
        <begin position="1"/>
        <end position="38"/>
    </location>
</feature>
<protein>
    <submittedName>
        <fullName evidence="2">Uncharacterized protein</fullName>
    </submittedName>
</protein>
<sequence length="103" mass="11239">MPPLVRKAPARASKRAAAVALQAPSTSKRSRSKGNTASQAIVEDSLVISLSLVAARLECSCLRPFNLYNRGRGFTISEEAAAAYTDKEMASRYRVDNWDKPPQ</sequence>
<keyword evidence="3" id="KW-1185">Reference proteome</keyword>